<dbReference type="Proteomes" id="UP000005631">
    <property type="component" value="Chromosome"/>
</dbReference>
<organism evidence="2 3">
    <name type="scientific">Owenweeksia hongkongensis (strain DSM 17368 / CIP 108786 / JCM 12287 / NRRL B-23963 / UST20020801)</name>
    <dbReference type="NCBI Taxonomy" id="926562"/>
    <lineage>
        <taxon>Bacteria</taxon>
        <taxon>Pseudomonadati</taxon>
        <taxon>Bacteroidota</taxon>
        <taxon>Flavobacteriia</taxon>
        <taxon>Flavobacteriales</taxon>
        <taxon>Owenweeksiaceae</taxon>
        <taxon>Owenweeksia</taxon>
    </lineage>
</organism>
<sequence>MKFLTISCQTLAHSFFLVLLLLCVKLNAQKSESQRIAFYNLENLFHPENDSLKNDDEYTPEGKRNWSIYRYHEKLNHMAKAILSIGEWLPPTIVGVAEVENKQALEDLISTEVLRKFNYGIIHFESPDRRGIDVGMLYRKDEFTPIASRPIPVKMHNDPNFVTRDILYCKGIFNKKDTVHLLFCHWPSRYGGQARSEPKRIQAALTLKHITDSLNMLPYPTYVIAAGDFNDEWTNISLHDTLKAQPLDTMLHGKSLINLMATLPPTQGSHRYRGTWSYLDQIIVSSSLLSNEAISIKDNTAKVTTHGFLLTTDDKYPGSVPFRTFLGYKYQGGFSDHLPVYVDLIFK</sequence>
<reference evidence="2 3" key="1">
    <citation type="journal article" date="2012" name="Stand. Genomic Sci.">
        <title>Genome sequence of the orange-pigmented seawater bacterium Owenweeksia hongkongensis type strain (UST20020801(T)).</title>
        <authorList>
            <person name="Riedel T."/>
            <person name="Held B."/>
            <person name="Nolan M."/>
            <person name="Lucas S."/>
            <person name="Lapidus A."/>
            <person name="Tice H."/>
            <person name="Del Rio T.G."/>
            <person name="Cheng J.F."/>
            <person name="Han C."/>
            <person name="Tapia R."/>
            <person name="Goodwin L.A."/>
            <person name="Pitluck S."/>
            <person name="Liolios K."/>
            <person name="Mavromatis K."/>
            <person name="Pagani I."/>
            <person name="Ivanova N."/>
            <person name="Mikhailova N."/>
            <person name="Pati A."/>
            <person name="Chen A."/>
            <person name="Palaniappan K."/>
            <person name="Rohde M."/>
            <person name="Tindall B.J."/>
            <person name="Detter J.C."/>
            <person name="Goker M."/>
            <person name="Woyke T."/>
            <person name="Bristow J."/>
            <person name="Eisen J.A."/>
            <person name="Markowitz V."/>
            <person name="Hugenholtz P."/>
            <person name="Klenk H.P."/>
            <person name="Kyrpides N.C."/>
        </authorList>
    </citation>
    <scope>NUCLEOTIDE SEQUENCE</scope>
    <source>
        <strain evidence="3">DSM 17368 / JCM 12287 / NRRL B-23963</strain>
    </source>
</reference>
<dbReference type="SUPFAM" id="SSF56219">
    <property type="entry name" value="DNase I-like"/>
    <property type="match status" value="1"/>
</dbReference>
<dbReference type="PATRIC" id="fig|926562.3.peg.153"/>
<dbReference type="Gene3D" id="3.60.10.10">
    <property type="entry name" value="Endonuclease/exonuclease/phosphatase"/>
    <property type="match status" value="1"/>
</dbReference>
<feature type="domain" description="Endonuclease/exonuclease/phosphatase" evidence="1">
    <location>
        <begin position="36"/>
        <end position="344"/>
    </location>
</feature>
<evidence type="ECO:0000313" key="2">
    <source>
        <dbReference type="EMBL" id="AEV31173.1"/>
    </source>
</evidence>
<protein>
    <submittedName>
        <fullName evidence="2">Putative extracellular nuclease</fullName>
    </submittedName>
</protein>
<evidence type="ECO:0000259" key="1">
    <source>
        <dbReference type="Pfam" id="PF19580"/>
    </source>
</evidence>
<dbReference type="InterPro" id="IPR005135">
    <property type="entry name" value="Endo/exonuclease/phosphatase"/>
</dbReference>
<dbReference type="STRING" id="926562.Oweho_0151"/>
<dbReference type="GO" id="GO:0003824">
    <property type="term" value="F:catalytic activity"/>
    <property type="evidence" value="ECO:0007669"/>
    <property type="project" value="InterPro"/>
</dbReference>
<dbReference type="AlphaFoldDB" id="G8R6N0"/>
<dbReference type="HOGENOM" id="CLU_058239_1_0_10"/>
<dbReference type="Pfam" id="PF19580">
    <property type="entry name" value="Exo_endo_phos_3"/>
    <property type="match status" value="1"/>
</dbReference>
<dbReference type="OrthoDB" id="9802724at2"/>
<keyword evidence="3" id="KW-1185">Reference proteome</keyword>
<dbReference type="PANTHER" id="PTHR42834">
    <property type="entry name" value="ENDONUCLEASE/EXONUCLEASE/PHOSPHATASE FAMILY PROTEIN (AFU_ORTHOLOGUE AFUA_3G09210)"/>
    <property type="match status" value="1"/>
</dbReference>
<dbReference type="InterPro" id="IPR036691">
    <property type="entry name" value="Endo/exonu/phosph_ase_sf"/>
</dbReference>
<dbReference type="RefSeq" id="WP_014200534.1">
    <property type="nucleotide sequence ID" value="NC_016599.1"/>
</dbReference>
<name>G8R6N0_OWEHD</name>
<dbReference type="EMBL" id="CP003156">
    <property type="protein sequence ID" value="AEV31173.1"/>
    <property type="molecule type" value="Genomic_DNA"/>
</dbReference>
<proteinExistence type="predicted"/>
<dbReference type="PANTHER" id="PTHR42834:SF1">
    <property type="entry name" value="ENDONUCLEASE_EXONUCLEASE_PHOSPHATASE FAMILY PROTEIN (AFU_ORTHOLOGUE AFUA_3G09210)"/>
    <property type="match status" value="1"/>
</dbReference>
<dbReference type="eggNOG" id="COG2374">
    <property type="taxonomic scope" value="Bacteria"/>
</dbReference>
<evidence type="ECO:0000313" key="3">
    <source>
        <dbReference type="Proteomes" id="UP000005631"/>
    </source>
</evidence>
<dbReference type="KEGG" id="oho:Oweho_0151"/>
<accession>G8R6N0</accession>
<gene>
    <name evidence="2" type="ordered locus">Oweho_0151</name>
</gene>